<accession>A0A2W7C6L4</accession>
<dbReference type="EMBL" id="MZXV01000017">
    <property type="protein sequence ID" value="PZV38802.1"/>
    <property type="molecule type" value="Genomic_DNA"/>
</dbReference>
<evidence type="ECO:0000313" key="2">
    <source>
        <dbReference type="Proteomes" id="UP000248616"/>
    </source>
</evidence>
<reference evidence="2" key="1">
    <citation type="submission" date="2017-03" db="EMBL/GenBank/DDBJ databases">
        <authorList>
            <person name="Safronova V.I."/>
            <person name="Sazanova A.L."/>
            <person name="Chirak E.R."/>
        </authorList>
    </citation>
    <scope>NUCLEOTIDE SEQUENCE [LARGE SCALE GENOMIC DNA]</scope>
    <source>
        <strain evidence="2">Ach-343</strain>
    </source>
</reference>
<proteinExistence type="predicted"/>
<organism evidence="1 2">
    <name type="scientific">Mesorhizobium kowhaii</name>
    <dbReference type="NCBI Taxonomy" id="1300272"/>
    <lineage>
        <taxon>Bacteria</taxon>
        <taxon>Pseudomonadati</taxon>
        <taxon>Pseudomonadota</taxon>
        <taxon>Alphaproteobacteria</taxon>
        <taxon>Hyphomicrobiales</taxon>
        <taxon>Phyllobacteriaceae</taxon>
        <taxon>Mesorhizobium</taxon>
    </lineage>
</organism>
<dbReference type="Proteomes" id="UP000248616">
    <property type="component" value="Unassembled WGS sequence"/>
</dbReference>
<evidence type="ECO:0000313" key="1">
    <source>
        <dbReference type="EMBL" id="PZV38802.1"/>
    </source>
</evidence>
<dbReference type="AlphaFoldDB" id="A0A2W7C6L4"/>
<protein>
    <submittedName>
        <fullName evidence="1">Uncharacterized protein</fullName>
    </submittedName>
</protein>
<keyword evidence="2" id="KW-1185">Reference proteome</keyword>
<comment type="caution">
    <text evidence="1">The sequence shown here is derived from an EMBL/GenBank/DDBJ whole genome shotgun (WGS) entry which is preliminary data.</text>
</comment>
<name>A0A2W7C6L4_9HYPH</name>
<sequence length="102" mass="11432">MRDDLAHQHQITVVVCHPLQKDLERVAETTVPHSRDASKQARSFKVFERSVQSYLTVSNYPDAIASLFSARQDAACRTVEMVLGIQRSDSRKSDDQGIWGGS</sequence>
<gene>
    <name evidence="1" type="ORF">B5V02_09105</name>
</gene>